<reference evidence="3" key="1">
    <citation type="submission" date="2017-09" db="EMBL/GenBank/DDBJ databases">
        <authorList>
            <person name="Zhang Y."/>
            <person name="Huang X."/>
            <person name="Liu J."/>
            <person name="Lu L."/>
            <person name="Peng K."/>
        </authorList>
    </citation>
    <scope>NUCLEOTIDE SEQUENCE [LARGE SCALE GENOMIC DNA]</scope>
    <source>
        <strain evidence="3">S-XJ-1</strain>
    </source>
</reference>
<dbReference type="Proteomes" id="UP000218810">
    <property type="component" value="Unassembled WGS sequence"/>
</dbReference>
<proteinExistence type="predicted"/>
<evidence type="ECO:0000256" key="1">
    <source>
        <dbReference type="SAM" id="MobiDB-lite"/>
    </source>
</evidence>
<gene>
    <name evidence="2" type="ORF">CEY15_17050</name>
</gene>
<accession>A0A2A2WKP7</accession>
<dbReference type="OrthoDB" id="9968381at2"/>
<evidence type="ECO:0008006" key="4">
    <source>
        <dbReference type="Google" id="ProtNLM"/>
    </source>
</evidence>
<organism evidence="2 3">
    <name type="scientific">Dietzia natronolimnaea</name>
    <dbReference type="NCBI Taxonomy" id="161920"/>
    <lineage>
        <taxon>Bacteria</taxon>
        <taxon>Bacillati</taxon>
        <taxon>Actinomycetota</taxon>
        <taxon>Actinomycetes</taxon>
        <taxon>Mycobacteriales</taxon>
        <taxon>Dietziaceae</taxon>
        <taxon>Dietzia</taxon>
    </lineage>
</organism>
<comment type="caution">
    <text evidence="2">The sequence shown here is derived from an EMBL/GenBank/DDBJ whole genome shotgun (WGS) entry which is preliminary data.</text>
</comment>
<keyword evidence="3" id="KW-1185">Reference proteome</keyword>
<name>A0A2A2WKP7_9ACTN</name>
<protein>
    <recommendedName>
        <fullName evidence="4">EVE domain-containing protein</fullName>
    </recommendedName>
</protein>
<sequence>MCKAEKLLGTKSSPSAQSTAQGLRPGDVVYIWKSGGARKGGGLIAKVMVTGRAIPARARAPWPNPKEYSWLIPVEIMHELERSIPDSFPGNRRGVRFLVQNTDLQKGLRELTPESAAAFEDAFY</sequence>
<evidence type="ECO:0000313" key="3">
    <source>
        <dbReference type="Proteomes" id="UP000218810"/>
    </source>
</evidence>
<feature type="region of interest" description="Disordered" evidence="1">
    <location>
        <begin position="1"/>
        <end position="22"/>
    </location>
</feature>
<feature type="compositionally biased region" description="Polar residues" evidence="1">
    <location>
        <begin position="10"/>
        <end position="21"/>
    </location>
</feature>
<dbReference type="AlphaFoldDB" id="A0A2A2WKP7"/>
<dbReference type="EMBL" id="NTGA01000044">
    <property type="protein sequence ID" value="PAY21786.1"/>
    <property type="molecule type" value="Genomic_DNA"/>
</dbReference>
<evidence type="ECO:0000313" key="2">
    <source>
        <dbReference type="EMBL" id="PAY21786.1"/>
    </source>
</evidence>